<dbReference type="SUPFAM" id="SSF53474">
    <property type="entry name" value="alpha/beta-Hydrolases"/>
    <property type="match status" value="1"/>
</dbReference>
<feature type="compositionally biased region" description="Basic and acidic residues" evidence="1">
    <location>
        <begin position="193"/>
        <end position="204"/>
    </location>
</feature>
<name>A0A0U3PME8_9HYPH</name>
<feature type="region of interest" description="Disordered" evidence="1">
    <location>
        <begin position="185"/>
        <end position="210"/>
    </location>
</feature>
<organism evidence="2 3">
    <name type="scientific">Pannonibacter phragmitetus</name>
    <dbReference type="NCBI Taxonomy" id="121719"/>
    <lineage>
        <taxon>Bacteria</taxon>
        <taxon>Pseudomonadati</taxon>
        <taxon>Pseudomonadota</taxon>
        <taxon>Alphaproteobacteria</taxon>
        <taxon>Hyphomicrobiales</taxon>
        <taxon>Stappiaceae</taxon>
        <taxon>Pannonibacter</taxon>
    </lineage>
</organism>
<evidence type="ECO:0000256" key="1">
    <source>
        <dbReference type="SAM" id="MobiDB-lite"/>
    </source>
</evidence>
<gene>
    <name evidence="2" type="ORF">APZ00_16180</name>
</gene>
<accession>A0A0U3PME8</accession>
<sequence>MEMAMTVTLIIPGLGGSCSNHWQTWWLKTDPSAIWVGQDDWSAADPYQWDVTIVRHLREHPGANIVAHSLGATAIARVAARWPSVEIGTALLVAPADVERGIGAQRLGHFGPLPRERFEFNAAVVASRNDPWMTFDRAGRLADDWGARLIDLGASGHINPDAGFGPWPVGKTLLTDLSLLPRYPGGRSASLRRRTDDGRTVTTHERRHGT</sequence>
<evidence type="ECO:0000313" key="3">
    <source>
        <dbReference type="Proteomes" id="UP000064921"/>
    </source>
</evidence>
<dbReference type="AlphaFoldDB" id="A0A0U3PME8"/>
<dbReference type="InterPro" id="IPR029058">
    <property type="entry name" value="AB_hydrolase_fold"/>
</dbReference>
<proteinExistence type="predicted"/>
<keyword evidence="3" id="KW-1185">Reference proteome</keyword>
<reference evidence="2 3" key="1">
    <citation type="submission" date="2015-10" db="EMBL/GenBank/DDBJ databases">
        <title>The world's first case of liver abscess caused by Pannonibacter phragmitetus.</title>
        <authorList>
            <person name="Ming D."/>
            <person name="Wang M."/>
            <person name="Zhou Y."/>
            <person name="Jiang T."/>
            <person name="Hu S."/>
        </authorList>
    </citation>
    <scope>NUCLEOTIDE SEQUENCE [LARGE SCALE GENOMIC DNA]</scope>
    <source>
        <strain evidence="2 3">31801</strain>
    </source>
</reference>
<dbReference type="KEGG" id="pphr:APZ00_16180"/>
<dbReference type="eggNOG" id="COG3545">
    <property type="taxonomic scope" value="Bacteria"/>
</dbReference>
<dbReference type="Pfam" id="PF06821">
    <property type="entry name" value="Ser_hydrolase"/>
    <property type="match status" value="1"/>
</dbReference>
<dbReference type="GO" id="GO:0016787">
    <property type="term" value="F:hydrolase activity"/>
    <property type="evidence" value="ECO:0007669"/>
    <property type="project" value="InterPro"/>
</dbReference>
<protein>
    <recommendedName>
        <fullName evidence="4">Alpha/beta hydrolase</fullName>
    </recommendedName>
</protein>
<evidence type="ECO:0000313" key="2">
    <source>
        <dbReference type="EMBL" id="ALV28413.1"/>
    </source>
</evidence>
<dbReference type="STRING" id="121719.APZ00_16180"/>
<dbReference type="Proteomes" id="UP000064921">
    <property type="component" value="Chromosome"/>
</dbReference>
<dbReference type="InterPro" id="IPR010662">
    <property type="entry name" value="RBBP9/YdeN"/>
</dbReference>
<dbReference type="EMBL" id="CP013068">
    <property type="protein sequence ID" value="ALV28413.1"/>
    <property type="molecule type" value="Genomic_DNA"/>
</dbReference>
<evidence type="ECO:0008006" key="4">
    <source>
        <dbReference type="Google" id="ProtNLM"/>
    </source>
</evidence>
<dbReference type="Gene3D" id="3.40.50.1820">
    <property type="entry name" value="alpha/beta hydrolase"/>
    <property type="match status" value="1"/>
</dbReference>